<keyword evidence="3" id="KW-0175">Coiled coil</keyword>
<dbReference type="PANTHER" id="PTHR20903">
    <property type="entry name" value="PREFOLDIN SUBUNIT 1-RELATED"/>
    <property type="match status" value="1"/>
</dbReference>
<dbReference type="OrthoDB" id="2015447at2759"/>
<dbReference type="GO" id="GO:0044183">
    <property type="term" value="F:protein folding chaperone"/>
    <property type="evidence" value="ECO:0007669"/>
    <property type="project" value="TreeGrafter"/>
</dbReference>
<evidence type="ECO:0000256" key="3">
    <source>
        <dbReference type="SAM" id="Coils"/>
    </source>
</evidence>
<dbReference type="Proteomes" id="UP000187429">
    <property type="component" value="Unassembled WGS sequence"/>
</dbReference>
<accession>A0A1R1X5P1</accession>
<dbReference type="PANTHER" id="PTHR20903:SF0">
    <property type="entry name" value="PREFOLDIN SUBUNIT 1"/>
    <property type="match status" value="1"/>
</dbReference>
<gene>
    <name evidence="4" type="ORF">AYI69_g10437</name>
</gene>
<protein>
    <submittedName>
        <fullName evidence="4">Putative prefoldin subunit 1</fullName>
    </submittedName>
</protein>
<name>A0A1R1X5P1_9FUNG</name>
<organism evidence="4 5">
    <name type="scientific">Smittium culicis</name>
    <dbReference type="NCBI Taxonomy" id="133412"/>
    <lineage>
        <taxon>Eukaryota</taxon>
        <taxon>Fungi</taxon>
        <taxon>Fungi incertae sedis</taxon>
        <taxon>Zoopagomycota</taxon>
        <taxon>Kickxellomycotina</taxon>
        <taxon>Harpellomycetes</taxon>
        <taxon>Harpellales</taxon>
        <taxon>Legeriomycetaceae</taxon>
        <taxon>Smittium</taxon>
    </lineage>
</organism>
<comment type="similarity">
    <text evidence="1">Belongs to the prefoldin subunit beta family.</text>
</comment>
<comment type="caution">
    <text evidence="4">The sequence shown here is derived from an EMBL/GenBank/DDBJ whole genome shotgun (WGS) entry which is preliminary data.</text>
</comment>
<dbReference type="GO" id="GO:0051082">
    <property type="term" value="F:unfolded protein binding"/>
    <property type="evidence" value="ECO:0007669"/>
    <property type="project" value="InterPro"/>
</dbReference>
<evidence type="ECO:0000256" key="1">
    <source>
        <dbReference type="ARBA" id="ARBA00008045"/>
    </source>
</evidence>
<proteinExistence type="inferred from homology"/>
<evidence type="ECO:0000313" key="4">
    <source>
        <dbReference type="EMBL" id="OMJ09953.1"/>
    </source>
</evidence>
<dbReference type="InterPro" id="IPR009053">
    <property type="entry name" value="Prefoldin"/>
</dbReference>
<reference evidence="5" key="1">
    <citation type="submission" date="2017-01" db="EMBL/GenBank/DDBJ databases">
        <authorList>
            <person name="Wang Y."/>
            <person name="White M."/>
            <person name="Kvist S."/>
            <person name="Moncalvo J.-M."/>
        </authorList>
    </citation>
    <scope>NUCLEOTIDE SEQUENCE [LARGE SCALE GENOMIC DNA]</scope>
    <source>
        <strain evidence="5">ID-206-W2</strain>
    </source>
</reference>
<keyword evidence="5" id="KW-1185">Reference proteome</keyword>
<evidence type="ECO:0000313" key="5">
    <source>
        <dbReference type="Proteomes" id="UP000187429"/>
    </source>
</evidence>
<keyword evidence="2" id="KW-0143">Chaperone</keyword>
<dbReference type="Pfam" id="PF01920">
    <property type="entry name" value="Prefoldin_2"/>
    <property type="match status" value="1"/>
</dbReference>
<dbReference type="EMBL" id="LSSM01006836">
    <property type="protein sequence ID" value="OMJ09953.1"/>
    <property type="molecule type" value="Genomic_DNA"/>
</dbReference>
<feature type="coiled-coil region" evidence="3">
    <location>
        <begin position="73"/>
        <end position="107"/>
    </location>
</feature>
<dbReference type="GO" id="GO:0005737">
    <property type="term" value="C:cytoplasm"/>
    <property type="evidence" value="ECO:0007669"/>
    <property type="project" value="TreeGrafter"/>
</dbReference>
<dbReference type="GO" id="GO:0016272">
    <property type="term" value="C:prefoldin complex"/>
    <property type="evidence" value="ECO:0007669"/>
    <property type="project" value="InterPro"/>
</dbReference>
<sequence length="120" mass="13861">MSSFDQHVYNNIQDKIMSTRRQLANVDSQLTIQYRESRKNEITKSELEALPNSTETYLSVGKMFSSKPKDSIIADLEKQTKLTKATYESLTKKKKFLEKDLKDASDSLKDFIHHSTRLQG</sequence>
<dbReference type="AlphaFoldDB" id="A0A1R1X5P1"/>
<dbReference type="SUPFAM" id="SSF46579">
    <property type="entry name" value="Prefoldin"/>
    <property type="match status" value="1"/>
</dbReference>
<dbReference type="InterPro" id="IPR002777">
    <property type="entry name" value="PFD_beta-like"/>
</dbReference>
<dbReference type="Gene3D" id="1.10.287.370">
    <property type="match status" value="1"/>
</dbReference>
<evidence type="ECO:0000256" key="2">
    <source>
        <dbReference type="ARBA" id="ARBA00023186"/>
    </source>
</evidence>